<organism evidence="3 4">
    <name type="scientific">Parastrongyloides trichosuri</name>
    <name type="common">Possum-specific nematode worm</name>
    <dbReference type="NCBI Taxonomy" id="131310"/>
    <lineage>
        <taxon>Eukaryota</taxon>
        <taxon>Metazoa</taxon>
        <taxon>Ecdysozoa</taxon>
        <taxon>Nematoda</taxon>
        <taxon>Chromadorea</taxon>
        <taxon>Rhabditida</taxon>
        <taxon>Tylenchina</taxon>
        <taxon>Panagrolaimomorpha</taxon>
        <taxon>Strongyloidoidea</taxon>
        <taxon>Strongyloididae</taxon>
        <taxon>Parastrongyloides</taxon>
    </lineage>
</organism>
<dbReference type="PROSITE" id="PS50948">
    <property type="entry name" value="PAN"/>
    <property type="match status" value="2"/>
</dbReference>
<name>A0A0N4Z312_PARTI</name>
<dbReference type="PANTHER" id="PTHR47327:SF4">
    <property type="entry name" value="APPLE DOMAIN-CONTAINING PROTEIN-RELATED"/>
    <property type="match status" value="1"/>
</dbReference>
<dbReference type="SMART" id="SM00473">
    <property type="entry name" value="PAN_AP"/>
    <property type="match status" value="2"/>
</dbReference>
<proteinExistence type="predicted"/>
<evidence type="ECO:0000313" key="3">
    <source>
        <dbReference type="Proteomes" id="UP000038045"/>
    </source>
</evidence>
<dbReference type="AlphaFoldDB" id="A0A0N4Z312"/>
<reference evidence="4" key="1">
    <citation type="submission" date="2017-02" db="UniProtKB">
        <authorList>
            <consortium name="WormBaseParasite"/>
        </authorList>
    </citation>
    <scope>IDENTIFICATION</scope>
</reference>
<dbReference type="SUPFAM" id="SSF57414">
    <property type="entry name" value="Hairpin loop containing domain-like"/>
    <property type="match status" value="2"/>
</dbReference>
<dbReference type="InterPro" id="IPR052774">
    <property type="entry name" value="Celegans_DevNeuronal_Protein"/>
</dbReference>
<dbReference type="PANTHER" id="PTHR47327">
    <property type="entry name" value="FI18240P1-RELATED"/>
    <property type="match status" value="1"/>
</dbReference>
<dbReference type="Pfam" id="PF00024">
    <property type="entry name" value="PAN_1"/>
    <property type="match status" value="2"/>
</dbReference>
<dbReference type="InterPro" id="IPR003609">
    <property type="entry name" value="Pan_app"/>
</dbReference>
<dbReference type="CDD" id="cd01099">
    <property type="entry name" value="PAN_AP_HGF"/>
    <property type="match status" value="1"/>
</dbReference>
<evidence type="ECO:0000313" key="4">
    <source>
        <dbReference type="WBParaSite" id="PTRK_0000129300.1"/>
    </source>
</evidence>
<feature type="domain" description="Apple" evidence="2">
    <location>
        <begin position="130"/>
        <end position="211"/>
    </location>
</feature>
<keyword evidence="1" id="KW-0732">Signal</keyword>
<dbReference type="WBParaSite" id="PTRK_0000129300.1">
    <property type="protein sequence ID" value="PTRK_0000129300.1"/>
    <property type="gene ID" value="PTRK_0000129300"/>
</dbReference>
<dbReference type="Gene3D" id="3.50.4.10">
    <property type="entry name" value="Hepatocyte Growth Factor"/>
    <property type="match status" value="1"/>
</dbReference>
<feature type="signal peptide" evidence="1">
    <location>
        <begin position="1"/>
        <end position="20"/>
    </location>
</feature>
<dbReference type="GO" id="GO:0009653">
    <property type="term" value="P:anatomical structure morphogenesis"/>
    <property type="evidence" value="ECO:0007669"/>
    <property type="project" value="TreeGrafter"/>
</dbReference>
<dbReference type="STRING" id="131310.A0A0N4Z312"/>
<evidence type="ECO:0000256" key="1">
    <source>
        <dbReference type="SAM" id="SignalP"/>
    </source>
</evidence>
<feature type="domain" description="Apple" evidence="2">
    <location>
        <begin position="30"/>
        <end position="122"/>
    </location>
</feature>
<dbReference type="Proteomes" id="UP000038045">
    <property type="component" value="Unplaced"/>
</dbReference>
<sequence>MTKIFILYLVVFLYPFKISPEEKEFEDRECNFNDSNTGTIFFSLQNISLNSDMFTKLQGLSSHECKEYCINVDEYNGSLATCGSYTYEDITNTCVIIYESTKSKGNDALEYKENINFFEKSCINGLPTECKHETINLITNKVLVGYAENMTIAGSVEFCFEQCLKNNIYCKSFLYFPKEKECLLNSASALSNPEAFHDENNEDVLYGHNDCIDRLKKNTLMTLSEEDDYKSIEDEDSNRIKSLVTETPITLLTTQTDNVESIENIQSTYKAEEIKDYDGKLGFKDRMNNDNSENSNVLSLKISPDNLNIKKLNSYPIKQTKKDNYFSEWEMWQECVTVGERLIRKRKCINLKKCRGPLTQMKICKAENIKNYIPPKEFADEVPGPIGPLRTIIPVSRYGSRELINGVGSPPSIYPNALPVGQRAILPDGAPAHPNLIWSPWSENCQKFATTQPCTNGVEVGFVSRECVARDPKDCNGPFFRYCTLSC</sequence>
<accession>A0A0N4Z312</accession>
<protein>
    <submittedName>
        <fullName evidence="4">PAN-1 domain and Apple-like domain-containing protein</fullName>
    </submittedName>
</protein>
<feature type="chain" id="PRO_5005891191" evidence="1">
    <location>
        <begin position="21"/>
        <end position="487"/>
    </location>
</feature>
<keyword evidence="3" id="KW-1185">Reference proteome</keyword>
<evidence type="ECO:0000259" key="2">
    <source>
        <dbReference type="PROSITE" id="PS50948"/>
    </source>
</evidence>